<reference evidence="3 4" key="1">
    <citation type="submission" date="2020-10" db="EMBL/GenBank/DDBJ databases">
        <title>Sequencing the genomes of 1000 actinobacteria strains.</title>
        <authorList>
            <person name="Klenk H.-P."/>
        </authorList>
    </citation>
    <scope>NUCLEOTIDE SEQUENCE [LARGE SCALE GENOMIC DNA]</scope>
    <source>
        <strain evidence="3 4">DSM 45157</strain>
    </source>
</reference>
<dbReference type="Proteomes" id="UP000598217">
    <property type="component" value="Unassembled WGS sequence"/>
</dbReference>
<organism evidence="3 4">
    <name type="scientific">Nocardiopsis terrae</name>
    <dbReference type="NCBI Taxonomy" id="372655"/>
    <lineage>
        <taxon>Bacteria</taxon>
        <taxon>Bacillati</taxon>
        <taxon>Actinomycetota</taxon>
        <taxon>Actinomycetes</taxon>
        <taxon>Streptosporangiales</taxon>
        <taxon>Nocardiopsidaceae</taxon>
        <taxon>Nocardiopsis</taxon>
    </lineage>
</organism>
<feature type="transmembrane region" description="Helical" evidence="2">
    <location>
        <begin position="76"/>
        <end position="95"/>
    </location>
</feature>
<evidence type="ECO:0000313" key="3">
    <source>
        <dbReference type="EMBL" id="MBE1456220.1"/>
    </source>
</evidence>
<sequence length="166" mass="16728">MNGDRSDPRAFWERSGTSVPGTGPPAGAPPVGAPAAPAQPARPTPAGYPAGPAYPAAAPPPAFRQGPAPSGPPPRVGGAVAALVVAVCTLAIPVLGVSLGLWFFVLTANVPGVVLGILALVRIPDTAAVERYIRYTWACTFAYTALAVVFLVPVIALAVLFLLIGA</sequence>
<feature type="transmembrane region" description="Helical" evidence="2">
    <location>
        <begin position="135"/>
        <end position="164"/>
    </location>
</feature>
<keyword evidence="2" id="KW-1133">Transmembrane helix</keyword>
<dbReference type="RefSeq" id="WP_308428415.1">
    <property type="nucleotide sequence ID" value="NZ_BMXJ01000002.1"/>
</dbReference>
<gene>
    <name evidence="3" type="ORF">H4W79_000434</name>
</gene>
<feature type="compositionally biased region" description="Basic and acidic residues" evidence="1">
    <location>
        <begin position="1"/>
        <end position="12"/>
    </location>
</feature>
<evidence type="ECO:0000313" key="4">
    <source>
        <dbReference type="Proteomes" id="UP000598217"/>
    </source>
</evidence>
<keyword evidence="4" id="KW-1185">Reference proteome</keyword>
<feature type="transmembrane region" description="Helical" evidence="2">
    <location>
        <begin position="101"/>
        <end position="123"/>
    </location>
</feature>
<accession>A0ABR9HB25</accession>
<feature type="compositionally biased region" description="Pro residues" evidence="1">
    <location>
        <begin position="22"/>
        <end position="32"/>
    </location>
</feature>
<evidence type="ECO:0000256" key="1">
    <source>
        <dbReference type="SAM" id="MobiDB-lite"/>
    </source>
</evidence>
<keyword evidence="2" id="KW-0472">Membrane</keyword>
<keyword evidence="2" id="KW-0812">Transmembrane</keyword>
<feature type="region of interest" description="Disordered" evidence="1">
    <location>
        <begin position="1"/>
        <end position="52"/>
    </location>
</feature>
<comment type="caution">
    <text evidence="3">The sequence shown here is derived from an EMBL/GenBank/DDBJ whole genome shotgun (WGS) entry which is preliminary data.</text>
</comment>
<evidence type="ECO:0000256" key="2">
    <source>
        <dbReference type="SAM" id="Phobius"/>
    </source>
</evidence>
<protein>
    <submittedName>
        <fullName evidence="3">Uncharacterized protein</fullName>
    </submittedName>
</protein>
<dbReference type="EMBL" id="JADBDY010000001">
    <property type="protein sequence ID" value="MBE1456220.1"/>
    <property type="molecule type" value="Genomic_DNA"/>
</dbReference>
<name>A0ABR9HB25_9ACTN</name>
<proteinExistence type="predicted"/>
<feature type="compositionally biased region" description="Low complexity" evidence="1">
    <location>
        <begin position="33"/>
        <end position="52"/>
    </location>
</feature>